<evidence type="ECO:0000313" key="3">
    <source>
        <dbReference type="Proteomes" id="UP001552527"/>
    </source>
</evidence>
<name>A0ABV3JN26_9ACTN</name>
<dbReference type="Proteomes" id="UP001552527">
    <property type="component" value="Unassembled WGS sequence"/>
</dbReference>
<reference evidence="2 3" key="1">
    <citation type="submission" date="2024-06" db="EMBL/GenBank/DDBJ databases">
        <title>The Natural Products Discovery Center: Release of the First 8490 Sequenced Strains for Exploring Actinobacteria Biosynthetic Diversity.</title>
        <authorList>
            <person name="Kalkreuter E."/>
            <person name="Kautsar S.A."/>
            <person name="Yang D."/>
            <person name="Bader C.D."/>
            <person name="Teijaro C.N."/>
            <person name="Fluegel L."/>
            <person name="Davis C.M."/>
            <person name="Simpson J.R."/>
            <person name="Lauterbach L."/>
            <person name="Steele A.D."/>
            <person name="Gui C."/>
            <person name="Meng S."/>
            <person name="Li G."/>
            <person name="Viehrig K."/>
            <person name="Ye F."/>
            <person name="Su P."/>
            <person name="Kiefer A.F."/>
            <person name="Nichols A."/>
            <person name="Cepeda A.J."/>
            <person name="Yan W."/>
            <person name="Fan B."/>
            <person name="Jiang Y."/>
            <person name="Adhikari A."/>
            <person name="Zheng C.-J."/>
            <person name="Schuster L."/>
            <person name="Cowan T.M."/>
            <person name="Smanski M.J."/>
            <person name="Chevrette M.G."/>
            <person name="De Carvalho L.P.S."/>
            <person name="Shen B."/>
        </authorList>
    </citation>
    <scope>NUCLEOTIDE SEQUENCE [LARGE SCALE GENOMIC DNA]</scope>
    <source>
        <strain evidence="2 3">NPDC052768</strain>
    </source>
</reference>
<dbReference type="RefSeq" id="WP_364026941.1">
    <property type="nucleotide sequence ID" value="NZ_JBFATD010000034.1"/>
</dbReference>
<dbReference type="Pfam" id="PF03995">
    <property type="entry name" value="Inhibitor_I36"/>
    <property type="match status" value="1"/>
</dbReference>
<organism evidence="2 3">
    <name type="scientific">Streptomyces werraensis</name>
    <dbReference type="NCBI Taxonomy" id="68284"/>
    <lineage>
        <taxon>Bacteria</taxon>
        <taxon>Bacillati</taxon>
        <taxon>Actinomycetota</taxon>
        <taxon>Actinomycetes</taxon>
        <taxon>Kitasatosporales</taxon>
        <taxon>Streptomycetaceae</taxon>
        <taxon>Streptomyces</taxon>
    </lineage>
</organism>
<dbReference type="EMBL" id="JBFATE010000017">
    <property type="protein sequence ID" value="MEV5249587.1"/>
    <property type="molecule type" value="Genomic_DNA"/>
</dbReference>
<gene>
    <name evidence="2" type="ORF">AB0K95_30620</name>
</gene>
<evidence type="ECO:0000256" key="1">
    <source>
        <dbReference type="SAM" id="MobiDB-lite"/>
    </source>
</evidence>
<keyword evidence="3" id="KW-1185">Reference proteome</keyword>
<comment type="caution">
    <text evidence="2">The sequence shown here is derived from an EMBL/GenBank/DDBJ whole genome shotgun (WGS) entry which is preliminary data.</text>
</comment>
<feature type="region of interest" description="Disordered" evidence="1">
    <location>
        <begin position="135"/>
        <end position="171"/>
    </location>
</feature>
<accession>A0ABV3JN26</accession>
<sequence>MAKLRRLARPASDASFASCVRSRSSRSPGRRSRRGGPDGGPRHRADSRRRGEPPGCPTGYFCAYSGPNQTGTLLLRVAGNWSGNPGVGSIFNNRVVHPGADHVDVTSYLGGQPSTDCFHCNPGPGRYKANAEPGLTIPVSSGGVSAERLRRRPSAGRRDRHTGPHRGNARG</sequence>
<proteinExistence type="predicted"/>
<feature type="region of interest" description="Disordered" evidence="1">
    <location>
        <begin position="1"/>
        <end position="54"/>
    </location>
</feature>
<feature type="compositionally biased region" description="Basic and acidic residues" evidence="1">
    <location>
        <begin position="40"/>
        <end position="52"/>
    </location>
</feature>
<protein>
    <submittedName>
        <fullName evidence="2">Peptidase inhibitor family I36 protein</fullName>
    </submittedName>
</protein>
<feature type="compositionally biased region" description="Basic residues" evidence="1">
    <location>
        <begin position="149"/>
        <end position="171"/>
    </location>
</feature>
<evidence type="ECO:0000313" key="2">
    <source>
        <dbReference type="EMBL" id="MEV5249587.1"/>
    </source>
</evidence>